<accession>A0A1G1YR07</accession>
<comment type="caution">
    <text evidence="2">The sequence shown here is derived from an EMBL/GenBank/DDBJ whole genome shotgun (WGS) entry which is preliminary data.</text>
</comment>
<keyword evidence="1" id="KW-1133">Transmembrane helix</keyword>
<organism evidence="2 3">
    <name type="scientific">Candidatus Buchananbacteria bacterium RIFCSPLOWO2_01_FULL_56_15</name>
    <dbReference type="NCBI Taxonomy" id="1797547"/>
    <lineage>
        <taxon>Bacteria</taxon>
        <taxon>Candidatus Buchananiibacteriota</taxon>
    </lineage>
</organism>
<dbReference type="AlphaFoldDB" id="A0A1G1YR07"/>
<reference evidence="2 3" key="1">
    <citation type="journal article" date="2016" name="Nat. Commun.">
        <title>Thousands of microbial genomes shed light on interconnected biogeochemical processes in an aquifer system.</title>
        <authorList>
            <person name="Anantharaman K."/>
            <person name="Brown C.T."/>
            <person name="Hug L.A."/>
            <person name="Sharon I."/>
            <person name="Castelle C.J."/>
            <person name="Probst A.J."/>
            <person name="Thomas B.C."/>
            <person name="Singh A."/>
            <person name="Wilkins M.J."/>
            <person name="Karaoz U."/>
            <person name="Brodie E.L."/>
            <person name="Williams K.H."/>
            <person name="Hubbard S.S."/>
            <person name="Banfield J.F."/>
        </authorList>
    </citation>
    <scope>NUCLEOTIDE SEQUENCE [LARGE SCALE GENOMIC DNA]</scope>
</reference>
<sequence length="64" mass="7228">MLNQPGASGGGYGYKKVKPWQWVVIYLIIGTIVYGAIYYFYVSQRGGYTTTNNVAAPASQYYRY</sequence>
<feature type="transmembrane region" description="Helical" evidence="1">
    <location>
        <begin position="20"/>
        <end position="41"/>
    </location>
</feature>
<dbReference type="EMBL" id="MHIQ01000018">
    <property type="protein sequence ID" value="OGY54761.1"/>
    <property type="molecule type" value="Genomic_DNA"/>
</dbReference>
<gene>
    <name evidence="2" type="ORF">A2951_01705</name>
</gene>
<protein>
    <submittedName>
        <fullName evidence="2">Uncharacterized protein</fullName>
    </submittedName>
</protein>
<evidence type="ECO:0000313" key="2">
    <source>
        <dbReference type="EMBL" id="OGY54761.1"/>
    </source>
</evidence>
<keyword evidence="1" id="KW-0812">Transmembrane</keyword>
<evidence type="ECO:0000313" key="3">
    <source>
        <dbReference type="Proteomes" id="UP000178944"/>
    </source>
</evidence>
<proteinExistence type="predicted"/>
<dbReference type="Proteomes" id="UP000178944">
    <property type="component" value="Unassembled WGS sequence"/>
</dbReference>
<keyword evidence="1" id="KW-0472">Membrane</keyword>
<name>A0A1G1YR07_9BACT</name>
<evidence type="ECO:0000256" key="1">
    <source>
        <dbReference type="SAM" id="Phobius"/>
    </source>
</evidence>